<keyword evidence="3" id="KW-1185">Reference proteome</keyword>
<keyword evidence="1" id="KW-0812">Transmembrane</keyword>
<evidence type="ECO:0000313" key="2">
    <source>
        <dbReference type="EMBL" id="OMP03510.1"/>
    </source>
</evidence>
<evidence type="ECO:0000313" key="3">
    <source>
        <dbReference type="Proteomes" id="UP000187203"/>
    </source>
</evidence>
<keyword evidence="1" id="KW-0472">Membrane</keyword>
<name>A0A1R3K8U0_9ROSI</name>
<dbReference type="EMBL" id="AWUE01014488">
    <property type="protein sequence ID" value="OMP03510.1"/>
    <property type="molecule type" value="Genomic_DNA"/>
</dbReference>
<sequence length="64" mass="7203">MACSLLHKYGQKGPGLVDFKHCHGLPFVLSRRLGGGIGLEIFMGLLHFFKNSIRRKQLILCTTF</sequence>
<organism evidence="2 3">
    <name type="scientific">Corchorus olitorius</name>
    <dbReference type="NCBI Taxonomy" id="93759"/>
    <lineage>
        <taxon>Eukaryota</taxon>
        <taxon>Viridiplantae</taxon>
        <taxon>Streptophyta</taxon>
        <taxon>Embryophyta</taxon>
        <taxon>Tracheophyta</taxon>
        <taxon>Spermatophyta</taxon>
        <taxon>Magnoliopsida</taxon>
        <taxon>eudicotyledons</taxon>
        <taxon>Gunneridae</taxon>
        <taxon>Pentapetalae</taxon>
        <taxon>rosids</taxon>
        <taxon>malvids</taxon>
        <taxon>Malvales</taxon>
        <taxon>Malvaceae</taxon>
        <taxon>Grewioideae</taxon>
        <taxon>Apeibeae</taxon>
        <taxon>Corchorus</taxon>
    </lineage>
</organism>
<reference evidence="3" key="1">
    <citation type="submission" date="2013-09" db="EMBL/GenBank/DDBJ databases">
        <title>Corchorus olitorius genome sequencing.</title>
        <authorList>
            <person name="Alam M."/>
            <person name="Haque M.S."/>
            <person name="Islam M.S."/>
            <person name="Emdad E.M."/>
            <person name="Islam M.M."/>
            <person name="Ahmed B."/>
            <person name="Halim A."/>
            <person name="Hossen Q.M.M."/>
            <person name="Hossain M.Z."/>
            <person name="Ahmed R."/>
            <person name="Khan M.M."/>
            <person name="Islam R."/>
            <person name="Rashid M.M."/>
            <person name="Khan S.A."/>
            <person name="Rahman M.S."/>
            <person name="Alam M."/>
            <person name="Yahiya A.S."/>
            <person name="Khan M.S."/>
            <person name="Azam M.S."/>
            <person name="Haque T."/>
            <person name="Lashkar M.Z.H."/>
            <person name="Akhand A.I."/>
            <person name="Morshed G."/>
            <person name="Roy S."/>
            <person name="Uddin K.S."/>
            <person name="Rabeya T."/>
            <person name="Hossain A.S."/>
            <person name="Chowdhury A."/>
            <person name="Snigdha A.R."/>
            <person name="Mortoza M.S."/>
            <person name="Matin S.A."/>
            <person name="Hoque S.M.E."/>
            <person name="Islam M.K."/>
            <person name="Roy D.K."/>
            <person name="Haider R."/>
            <person name="Moosa M.M."/>
            <person name="Elias S.M."/>
            <person name="Hasan A.M."/>
            <person name="Jahan S."/>
            <person name="Shafiuddin M."/>
            <person name="Mahmood N."/>
            <person name="Shommy N.S."/>
        </authorList>
    </citation>
    <scope>NUCLEOTIDE SEQUENCE [LARGE SCALE GENOMIC DNA]</scope>
    <source>
        <strain evidence="3">cv. O-4</strain>
    </source>
</reference>
<evidence type="ECO:0000256" key="1">
    <source>
        <dbReference type="SAM" id="Phobius"/>
    </source>
</evidence>
<dbReference type="Proteomes" id="UP000187203">
    <property type="component" value="Unassembled WGS sequence"/>
</dbReference>
<comment type="caution">
    <text evidence="2">The sequence shown here is derived from an EMBL/GenBank/DDBJ whole genome shotgun (WGS) entry which is preliminary data.</text>
</comment>
<feature type="transmembrane region" description="Helical" evidence="1">
    <location>
        <begin position="33"/>
        <end position="49"/>
    </location>
</feature>
<dbReference type="AlphaFoldDB" id="A0A1R3K8U0"/>
<keyword evidence="1" id="KW-1133">Transmembrane helix</keyword>
<gene>
    <name evidence="2" type="ORF">COLO4_10371</name>
</gene>
<accession>A0A1R3K8U0</accession>
<proteinExistence type="predicted"/>
<protein>
    <submittedName>
        <fullName evidence="2">DNA excision repair protein ERCC-6-like protein</fullName>
    </submittedName>
</protein>